<organism evidence="1">
    <name type="scientific">mine drainage metagenome</name>
    <dbReference type="NCBI Taxonomy" id="410659"/>
    <lineage>
        <taxon>unclassified sequences</taxon>
        <taxon>metagenomes</taxon>
        <taxon>ecological metagenomes</taxon>
    </lineage>
</organism>
<dbReference type="InterPro" id="IPR021398">
    <property type="entry name" value="DUF3037"/>
</dbReference>
<reference evidence="1" key="2">
    <citation type="journal article" date="2014" name="ISME J.">
        <title>Microbial stratification in low pH oxic and suboxic macroscopic growths along an acid mine drainage.</title>
        <authorList>
            <person name="Mendez-Garcia C."/>
            <person name="Mesa V."/>
            <person name="Sprenger R.R."/>
            <person name="Richter M."/>
            <person name="Diez M.S."/>
            <person name="Solano J."/>
            <person name="Bargiela R."/>
            <person name="Golyshina O.V."/>
            <person name="Manteca A."/>
            <person name="Ramos J.L."/>
            <person name="Gallego J.R."/>
            <person name="Llorente I."/>
            <person name="Martins Dos Santos V.A."/>
            <person name="Jensen O.N."/>
            <person name="Pelaez A.I."/>
            <person name="Sanchez J."/>
            <person name="Ferrer M."/>
        </authorList>
    </citation>
    <scope>NUCLEOTIDE SEQUENCE</scope>
</reference>
<protein>
    <submittedName>
        <fullName evidence="1">Uncharacterized protein</fullName>
    </submittedName>
</protein>
<accession>T1AK45</accession>
<comment type="caution">
    <text evidence="1">The sequence shown here is derived from an EMBL/GenBank/DDBJ whole genome shotgun (WGS) entry which is preliminary data.</text>
</comment>
<reference evidence="1" key="1">
    <citation type="submission" date="2013-08" db="EMBL/GenBank/DDBJ databases">
        <authorList>
            <person name="Mendez C."/>
            <person name="Richter M."/>
            <person name="Ferrer M."/>
            <person name="Sanchez J."/>
        </authorList>
    </citation>
    <scope>NUCLEOTIDE SEQUENCE</scope>
</reference>
<feature type="non-terminal residue" evidence="1">
    <location>
        <position position="1"/>
    </location>
</feature>
<proteinExistence type="predicted"/>
<dbReference type="AlphaFoldDB" id="T1AK45"/>
<feature type="non-terminal residue" evidence="1">
    <location>
        <position position="82"/>
    </location>
</feature>
<dbReference type="Pfam" id="PF11236">
    <property type="entry name" value="DUF3037"/>
    <property type="match status" value="1"/>
</dbReference>
<gene>
    <name evidence="1" type="ORF">B1A_15930</name>
</gene>
<sequence length="82" mass="9514">DKWRRIGAFFDTLDRRVFNAARKDLEAEMQRVKALAGTTPAWGGRAFDELVRPRESLFRFSPARAVMTDDAETTLDALYERY</sequence>
<name>T1AK45_9ZZZZ</name>
<evidence type="ECO:0000313" key="1">
    <source>
        <dbReference type="EMBL" id="EQD42420.1"/>
    </source>
</evidence>
<dbReference type="EMBL" id="AUZX01011696">
    <property type="protein sequence ID" value="EQD42420.1"/>
    <property type="molecule type" value="Genomic_DNA"/>
</dbReference>